<keyword evidence="5 7" id="KW-0694">RNA-binding</keyword>
<dbReference type="InterPro" id="IPR014001">
    <property type="entry name" value="Helicase_ATP-bd"/>
</dbReference>
<organism evidence="13">
    <name type="scientific">Noctiluca scintillans</name>
    <name type="common">Sea sparkle</name>
    <name type="synonym">Red tide dinoflagellate</name>
    <dbReference type="NCBI Taxonomy" id="2966"/>
    <lineage>
        <taxon>Eukaryota</taxon>
        <taxon>Sar</taxon>
        <taxon>Alveolata</taxon>
        <taxon>Dinophyceae</taxon>
        <taxon>Noctilucales</taxon>
        <taxon>Noctilucaceae</taxon>
        <taxon>Noctiluca</taxon>
    </lineage>
</organism>
<evidence type="ECO:0000256" key="5">
    <source>
        <dbReference type="ARBA" id="ARBA00022884"/>
    </source>
</evidence>
<evidence type="ECO:0000256" key="7">
    <source>
        <dbReference type="RuleBase" id="RU365068"/>
    </source>
</evidence>
<dbReference type="InterPro" id="IPR000629">
    <property type="entry name" value="RNA-helicase_DEAD-box_CS"/>
</dbReference>
<feature type="region of interest" description="Disordered" evidence="9">
    <location>
        <begin position="1"/>
        <end position="20"/>
    </location>
</feature>
<accession>A0A7S1AJ09</accession>
<evidence type="ECO:0000256" key="1">
    <source>
        <dbReference type="ARBA" id="ARBA00022741"/>
    </source>
</evidence>
<feature type="compositionally biased region" description="Low complexity" evidence="9">
    <location>
        <begin position="729"/>
        <end position="740"/>
    </location>
</feature>
<dbReference type="InterPro" id="IPR011545">
    <property type="entry name" value="DEAD/DEAH_box_helicase_dom"/>
</dbReference>
<name>A0A7S1AJ09_NOCSC</name>
<evidence type="ECO:0000256" key="2">
    <source>
        <dbReference type="ARBA" id="ARBA00022801"/>
    </source>
</evidence>
<evidence type="ECO:0000313" key="13">
    <source>
        <dbReference type="EMBL" id="CAD8855832.1"/>
    </source>
</evidence>
<dbReference type="Gene3D" id="3.40.50.300">
    <property type="entry name" value="P-loop containing nucleotide triphosphate hydrolases"/>
    <property type="match status" value="2"/>
</dbReference>
<evidence type="ECO:0000256" key="4">
    <source>
        <dbReference type="ARBA" id="ARBA00022840"/>
    </source>
</evidence>
<evidence type="ECO:0000259" key="12">
    <source>
        <dbReference type="PROSITE" id="PS51195"/>
    </source>
</evidence>
<protein>
    <recommendedName>
        <fullName evidence="7">ATP-dependent RNA helicase</fullName>
        <ecNumber evidence="7">3.6.4.13</ecNumber>
    </recommendedName>
</protein>
<dbReference type="Pfam" id="PF13959">
    <property type="entry name" value="CTE_SPB4"/>
    <property type="match status" value="1"/>
</dbReference>
<dbReference type="EC" id="3.6.4.13" evidence="7"/>
<feature type="compositionally biased region" description="Basic and acidic residues" evidence="9">
    <location>
        <begin position="656"/>
        <end position="671"/>
    </location>
</feature>
<sequence length="804" mass="87609">MSHGYGKKWKGETGGKDGRRAEMKEIKGLEARIAAETSHTGVQKAKAAGARDTPSLTSVPFSALPISKRTLRGLDAAKYVSMTEVQQGAIPPALRGRDILGEAKTGSGKTLAFLIPLVELLYRRQWGSMDGCLGAVVVSPTRELAFQIFQVLKLVLEHHEFGGGCIVGGRNISDEQKTLDTQSVLIATPGRLLQHLDESSGLSVDNLQMLVLDEADRILDFGFQKTVEYIIEHLPKDRQSLLFSATMHASVHRLGRVALSDPLLVSVHRDDKNSTPNRLRQSYMSVPLEKKLDVLFSFLRSKSQKKMIVFVSSCKQVRFLYEALKVLKPGPSVMELHGKQKLQKRMSVFHEFMERNVAVALFCTDIAARGVDFPAVDWVLQLDCPDTVDSYIHRVGRTARYESSGASVLFLLPSEQAFLQKLKTARIEIKSTSIKQGKVSSVMGPLQSLLASDPAVKHLAERSIVSYARSVHLMQDKEVFNAKALNVEDFAYALGLVAAPQDAKLSEVLDINQNPNKKMKNESALERLKAKIKAKKAAAKAGQAAAGQAAAAAGHNEESSSDEAKPAKKRSKWERRQSRIQKVRSAELNGQDPTREDAEFLQPVDASQELVVETAKRVKSTLKMNKEGVARNATGKHTFFVGSKGREATELAQVAEELHSRGPAESSKETRQAFLKRVAGDLAARDTDDVVVSRLRVQERHKKRKKKRKDEDADEMSDAVAVLGGGGSSPAPSSPASQAGDDSDDGSPPPRKRPRLDASKPAKAVDSGSGVRQELPVASGSSDLASLEREALARLTRGGLFGAG</sequence>
<feature type="region of interest" description="Disordered" evidence="9">
    <location>
        <begin position="652"/>
        <end position="672"/>
    </location>
</feature>
<feature type="region of interest" description="Disordered" evidence="9">
    <location>
        <begin position="546"/>
        <end position="602"/>
    </location>
</feature>
<keyword evidence="4 7" id="KW-0067">ATP-binding</keyword>
<comment type="similarity">
    <text evidence="7">Belongs to the DEAD box helicase family.</text>
</comment>
<dbReference type="GO" id="GO:0016787">
    <property type="term" value="F:hydrolase activity"/>
    <property type="evidence" value="ECO:0007669"/>
    <property type="project" value="UniProtKB-KW"/>
</dbReference>
<evidence type="ECO:0000256" key="3">
    <source>
        <dbReference type="ARBA" id="ARBA00022806"/>
    </source>
</evidence>
<dbReference type="CDD" id="cd17941">
    <property type="entry name" value="DEADc_DDX10"/>
    <property type="match status" value="1"/>
</dbReference>
<comment type="catalytic activity">
    <reaction evidence="7">
        <text>ATP + H2O = ADP + phosphate + H(+)</text>
        <dbReference type="Rhea" id="RHEA:13065"/>
        <dbReference type="ChEBI" id="CHEBI:15377"/>
        <dbReference type="ChEBI" id="CHEBI:15378"/>
        <dbReference type="ChEBI" id="CHEBI:30616"/>
        <dbReference type="ChEBI" id="CHEBI:43474"/>
        <dbReference type="ChEBI" id="CHEBI:456216"/>
        <dbReference type="EC" id="3.6.4.13"/>
    </reaction>
</comment>
<dbReference type="EMBL" id="HBFQ01042651">
    <property type="protein sequence ID" value="CAD8855832.1"/>
    <property type="molecule type" value="Transcribed_RNA"/>
</dbReference>
<comment type="function">
    <text evidence="7">RNA helicase.</text>
</comment>
<dbReference type="PANTHER" id="PTHR24031">
    <property type="entry name" value="RNA HELICASE"/>
    <property type="match status" value="1"/>
</dbReference>
<dbReference type="PROSITE" id="PS00039">
    <property type="entry name" value="DEAD_ATP_HELICASE"/>
    <property type="match status" value="1"/>
</dbReference>
<dbReference type="GO" id="GO:0005524">
    <property type="term" value="F:ATP binding"/>
    <property type="evidence" value="ECO:0007669"/>
    <property type="project" value="UniProtKB-UniRule"/>
</dbReference>
<gene>
    <name evidence="13" type="ORF">NSCI0253_LOCUS30184</name>
</gene>
<reference evidence="13" key="1">
    <citation type="submission" date="2021-01" db="EMBL/GenBank/DDBJ databases">
        <authorList>
            <person name="Corre E."/>
            <person name="Pelletier E."/>
            <person name="Niang G."/>
            <person name="Scheremetjew M."/>
            <person name="Finn R."/>
            <person name="Kale V."/>
            <person name="Holt S."/>
            <person name="Cochrane G."/>
            <person name="Meng A."/>
            <person name="Brown T."/>
            <person name="Cohen L."/>
        </authorList>
    </citation>
    <scope>NUCLEOTIDE SEQUENCE</scope>
</reference>
<feature type="compositionally biased region" description="Basic and acidic residues" evidence="9">
    <location>
        <begin position="555"/>
        <end position="566"/>
    </location>
</feature>
<dbReference type="Pfam" id="PF00271">
    <property type="entry name" value="Helicase_C"/>
    <property type="match status" value="1"/>
</dbReference>
<evidence type="ECO:0000256" key="9">
    <source>
        <dbReference type="SAM" id="MobiDB-lite"/>
    </source>
</evidence>
<dbReference type="PROSITE" id="PS51194">
    <property type="entry name" value="HELICASE_CTER"/>
    <property type="match status" value="1"/>
</dbReference>
<feature type="compositionally biased region" description="Basic and acidic residues" evidence="9">
    <location>
        <begin position="9"/>
        <end position="20"/>
    </location>
</feature>
<comment type="domain">
    <text evidence="7">The Q motif is unique to and characteristic of the DEAD box family of RNA helicases and controls ATP binding and hydrolysis.</text>
</comment>
<feature type="domain" description="Helicase ATP-binding" evidence="10">
    <location>
        <begin position="90"/>
        <end position="265"/>
    </location>
</feature>
<dbReference type="PROSITE" id="PS51195">
    <property type="entry name" value="Q_MOTIF"/>
    <property type="match status" value="1"/>
</dbReference>
<dbReference type="InterPro" id="IPR025313">
    <property type="entry name" value="SPB4-like_CTE"/>
</dbReference>
<evidence type="ECO:0000256" key="6">
    <source>
        <dbReference type="PROSITE-ProRule" id="PRU00552"/>
    </source>
</evidence>
<evidence type="ECO:0000259" key="10">
    <source>
        <dbReference type="PROSITE" id="PS51192"/>
    </source>
</evidence>
<keyword evidence="3 7" id="KW-0347">Helicase</keyword>
<dbReference type="AlphaFoldDB" id="A0A7S1AJ09"/>
<keyword evidence="2 7" id="KW-0378">Hydrolase</keyword>
<dbReference type="SMART" id="SM01178">
    <property type="entry name" value="DUF4217"/>
    <property type="match status" value="1"/>
</dbReference>
<evidence type="ECO:0000259" key="11">
    <source>
        <dbReference type="PROSITE" id="PS51194"/>
    </source>
</evidence>
<dbReference type="SMART" id="SM00487">
    <property type="entry name" value="DEXDc"/>
    <property type="match status" value="1"/>
</dbReference>
<keyword evidence="1 7" id="KW-0547">Nucleotide-binding</keyword>
<dbReference type="SMART" id="SM00490">
    <property type="entry name" value="HELICc"/>
    <property type="match status" value="1"/>
</dbReference>
<dbReference type="SUPFAM" id="SSF52540">
    <property type="entry name" value="P-loop containing nucleoside triphosphate hydrolases"/>
    <property type="match status" value="1"/>
</dbReference>
<feature type="short sequence motif" description="Q motif" evidence="6">
    <location>
        <begin position="59"/>
        <end position="87"/>
    </location>
</feature>
<feature type="region of interest" description="Disordered" evidence="9">
    <location>
        <begin position="685"/>
        <end position="786"/>
    </location>
</feature>
<dbReference type="CDD" id="cd18787">
    <property type="entry name" value="SF2_C_DEAD"/>
    <property type="match status" value="1"/>
</dbReference>
<feature type="compositionally biased region" description="Basic residues" evidence="9">
    <location>
        <begin position="567"/>
        <end position="582"/>
    </location>
</feature>
<keyword evidence="8" id="KW-0175">Coiled coil</keyword>
<proteinExistence type="inferred from homology"/>
<feature type="domain" description="Helicase C-terminal" evidence="11">
    <location>
        <begin position="291"/>
        <end position="446"/>
    </location>
</feature>
<dbReference type="Pfam" id="PF00270">
    <property type="entry name" value="DEAD"/>
    <property type="match status" value="1"/>
</dbReference>
<feature type="domain" description="DEAD-box RNA helicase Q" evidence="12">
    <location>
        <begin position="59"/>
        <end position="87"/>
    </location>
</feature>
<feature type="compositionally biased region" description="Basic residues" evidence="9">
    <location>
        <begin position="699"/>
        <end position="708"/>
    </location>
</feature>
<dbReference type="InterPro" id="IPR027417">
    <property type="entry name" value="P-loop_NTPase"/>
</dbReference>
<feature type="coiled-coil region" evidence="8">
    <location>
        <begin position="518"/>
        <end position="545"/>
    </location>
</feature>
<evidence type="ECO:0000256" key="8">
    <source>
        <dbReference type="SAM" id="Coils"/>
    </source>
</evidence>
<dbReference type="GO" id="GO:0003724">
    <property type="term" value="F:RNA helicase activity"/>
    <property type="evidence" value="ECO:0007669"/>
    <property type="project" value="UniProtKB-EC"/>
</dbReference>
<dbReference type="InterPro" id="IPR001650">
    <property type="entry name" value="Helicase_C-like"/>
</dbReference>
<dbReference type="GO" id="GO:0003723">
    <property type="term" value="F:RNA binding"/>
    <property type="evidence" value="ECO:0007669"/>
    <property type="project" value="UniProtKB-UniRule"/>
</dbReference>
<dbReference type="PROSITE" id="PS51192">
    <property type="entry name" value="HELICASE_ATP_BIND_1"/>
    <property type="match status" value="1"/>
</dbReference>
<dbReference type="InterPro" id="IPR014014">
    <property type="entry name" value="RNA_helicase_DEAD_Q_motif"/>
</dbReference>